<dbReference type="InterPro" id="IPR029044">
    <property type="entry name" value="Nucleotide-diphossugar_trans"/>
</dbReference>
<keyword evidence="2" id="KW-1185">Reference proteome</keyword>
<evidence type="ECO:0000313" key="2">
    <source>
        <dbReference type="Proteomes" id="UP001241605"/>
    </source>
</evidence>
<dbReference type="Pfam" id="PF13704">
    <property type="entry name" value="Glyco_tranf_2_4"/>
    <property type="match status" value="1"/>
</dbReference>
<dbReference type="GO" id="GO:0016757">
    <property type="term" value="F:glycosyltransferase activity"/>
    <property type="evidence" value="ECO:0007669"/>
    <property type="project" value="UniProtKB-KW"/>
</dbReference>
<keyword evidence="1" id="KW-0808">Transferase</keyword>
<accession>A0ABY8QEG5</accession>
<keyword evidence="1" id="KW-0328">Glycosyltransferase</keyword>
<name>A0ABY8QEG5_9RHOB</name>
<sequence>MKICALTMVYRDYWALSRWYAHHGAQLGPENLFIVAHGADPQIAQICPGASVITIPRDDFANFDRNRAALLNGIHAGLVQAYDWVIRTDADELICFDPDRYNSLVQAFEKNSEFPVLTALGFDLVEMPGDAPLTEAALFSQRTNLGFSGHYSKAIASRRPIEFLLHGVRVAPRRLDSFPFAMPRGLFLAHLKYANRAVLDAVNKVRMDIANRDAPGLPGTGWSEADADAARFHDSFAEKKLIDWDKAEQKAFDTLSVKPARIEKSAIVKTRALKLPYRTRLPARFGAQG</sequence>
<gene>
    <name evidence="1" type="ORF">QF118_13280</name>
</gene>
<reference evidence="1 2" key="1">
    <citation type="submission" date="2023-05" db="EMBL/GenBank/DDBJ databases">
        <title>YMD87, complete Genome.</title>
        <authorList>
            <person name="Zhang J."/>
            <person name="Xu X."/>
        </authorList>
    </citation>
    <scope>NUCLEOTIDE SEQUENCE [LARGE SCALE GENOMIC DNA]</scope>
    <source>
        <strain evidence="1 2">YMD87</strain>
    </source>
</reference>
<proteinExistence type="predicted"/>
<dbReference type="SUPFAM" id="SSF53448">
    <property type="entry name" value="Nucleotide-diphospho-sugar transferases"/>
    <property type="match status" value="1"/>
</dbReference>
<protein>
    <submittedName>
        <fullName evidence="1">Glycosyltransferase family 2 protein</fullName>
        <ecNumber evidence="1">2.4.-.-</ecNumber>
    </submittedName>
</protein>
<dbReference type="EMBL" id="CP124616">
    <property type="protein sequence ID" value="WGW02905.1"/>
    <property type="molecule type" value="Genomic_DNA"/>
</dbReference>
<evidence type="ECO:0000313" key="1">
    <source>
        <dbReference type="EMBL" id="WGW02905.1"/>
    </source>
</evidence>
<dbReference type="EC" id="2.4.-.-" evidence="1"/>
<organism evidence="1 2">
    <name type="scientific">Tropicibacter oceani</name>
    <dbReference type="NCBI Taxonomy" id="3058420"/>
    <lineage>
        <taxon>Bacteria</taxon>
        <taxon>Pseudomonadati</taxon>
        <taxon>Pseudomonadota</taxon>
        <taxon>Alphaproteobacteria</taxon>
        <taxon>Rhodobacterales</taxon>
        <taxon>Roseobacteraceae</taxon>
        <taxon>Tropicibacter</taxon>
    </lineage>
</organism>
<dbReference type="RefSeq" id="WP_282299534.1">
    <property type="nucleotide sequence ID" value="NZ_CP124616.1"/>
</dbReference>
<dbReference type="Proteomes" id="UP001241605">
    <property type="component" value="Chromosome"/>
</dbReference>